<proteinExistence type="predicted"/>
<sequence>MSTAAEEFNFKIDQFPEGEKSFIELPFTVSNDVERIEVSYHFPFGGGGSVIDIGVAQHGVMRGWSGAERGFITIEENRTTPGYDRGPLPGQWHVVLGIVKIGPDCKVDVTVRLVPRKGRWLAGELHSHSEHSDGGVTVYDAIHRARAARLDFLAITDHNTISQNTIRPDDPEMLVIPAMELTSFYGHTNFLGLNRPIVDWRCRSPRDVANKMAEASANGATIIINHPFQNSAGGRWQAGFDVTFDALEIWNGLWTPMNEQALAFWQVLLVSGRQVPVTGGSDFHLKNRRRHGHPANRLYVEGTAIADILEAVKLGRNVVASSPEDTMVKPVADITPPFGEILPQGATVALEFSGLAIGDEIRVITEKGLVDTIQSTAGRHLLERMLECQFIRFEVWHGAKPRLFTNPYYSE</sequence>
<evidence type="ECO:0000313" key="3">
    <source>
        <dbReference type="Proteomes" id="UP000308530"/>
    </source>
</evidence>
<dbReference type="Gene3D" id="3.20.20.140">
    <property type="entry name" value="Metal-dependent hydrolases"/>
    <property type="match status" value="1"/>
</dbReference>
<dbReference type="InterPro" id="IPR016195">
    <property type="entry name" value="Pol/histidinol_Pase-like"/>
</dbReference>
<evidence type="ECO:0000259" key="1">
    <source>
        <dbReference type="SMART" id="SM00481"/>
    </source>
</evidence>
<dbReference type="RefSeq" id="WP_138288540.1">
    <property type="nucleotide sequence ID" value="NZ_CP058350.1"/>
</dbReference>
<organism evidence="2 3">
    <name type="scientific">Peteryoungia desertarenae</name>
    <dbReference type="NCBI Taxonomy" id="1813451"/>
    <lineage>
        <taxon>Bacteria</taxon>
        <taxon>Pseudomonadati</taxon>
        <taxon>Pseudomonadota</taxon>
        <taxon>Alphaproteobacteria</taxon>
        <taxon>Hyphomicrobiales</taxon>
        <taxon>Rhizobiaceae</taxon>
        <taxon>Peteryoungia</taxon>
    </lineage>
</organism>
<protein>
    <submittedName>
        <fullName evidence="2">CehA/McbA family metallohydrolase</fullName>
    </submittedName>
</protein>
<dbReference type="SUPFAM" id="SSF89550">
    <property type="entry name" value="PHP domain-like"/>
    <property type="match status" value="1"/>
</dbReference>
<dbReference type="NCBIfam" id="NF038032">
    <property type="entry name" value="CehA_McbA_metalo"/>
    <property type="match status" value="1"/>
</dbReference>
<name>A0ABX6QIY9_9HYPH</name>
<evidence type="ECO:0000313" key="2">
    <source>
        <dbReference type="EMBL" id="QLF68454.1"/>
    </source>
</evidence>
<accession>A0ABX6QIY9</accession>
<dbReference type="Proteomes" id="UP000308530">
    <property type="component" value="Chromosome"/>
</dbReference>
<gene>
    <name evidence="2" type="ORF">FE840_002195</name>
</gene>
<dbReference type="PANTHER" id="PTHR42924:SF3">
    <property type="entry name" value="POLYMERASE_HISTIDINOL PHOSPHATASE N-TERMINAL DOMAIN-CONTAINING PROTEIN"/>
    <property type="match status" value="1"/>
</dbReference>
<dbReference type="PANTHER" id="PTHR42924">
    <property type="entry name" value="EXONUCLEASE"/>
    <property type="match status" value="1"/>
</dbReference>
<feature type="domain" description="Polymerase/histidinol phosphatase N-terminal" evidence="1">
    <location>
        <begin position="123"/>
        <end position="185"/>
    </location>
</feature>
<dbReference type="InterPro" id="IPR003141">
    <property type="entry name" value="Pol/His_phosphatase_N"/>
</dbReference>
<dbReference type="SMART" id="SM00481">
    <property type="entry name" value="POLIIIAc"/>
    <property type="match status" value="1"/>
</dbReference>
<keyword evidence="3" id="KW-1185">Reference proteome</keyword>
<dbReference type="EMBL" id="CP058350">
    <property type="protein sequence ID" value="QLF68454.1"/>
    <property type="molecule type" value="Genomic_DNA"/>
</dbReference>
<dbReference type="InterPro" id="IPR052018">
    <property type="entry name" value="PHP_domain"/>
</dbReference>
<reference evidence="2 3" key="1">
    <citation type="submission" date="2020-06" db="EMBL/GenBank/DDBJ databases">
        <title>Genome sequence of Rhizobium sp strain ADMK78.</title>
        <authorList>
            <person name="Rahi P."/>
        </authorList>
    </citation>
    <scope>NUCLEOTIDE SEQUENCE [LARGE SCALE GENOMIC DNA]</scope>
    <source>
        <strain evidence="2 3">ADMK78</strain>
    </source>
</reference>